<dbReference type="AlphaFoldDB" id="A0A4Y2MWE2"/>
<comment type="caution">
    <text evidence="2">The sequence shown here is derived from an EMBL/GenBank/DDBJ whole genome shotgun (WGS) entry which is preliminary data.</text>
</comment>
<feature type="region of interest" description="Disordered" evidence="1">
    <location>
        <begin position="82"/>
        <end position="113"/>
    </location>
</feature>
<evidence type="ECO:0000313" key="2">
    <source>
        <dbReference type="EMBL" id="GBN30644.1"/>
    </source>
</evidence>
<dbReference type="EMBL" id="BGPR01007954">
    <property type="protein sequence ID" value="GBN30644.1"/>
    <property type="molecule type" value="Genomic_DNA"/>
</dbReference>
<evidence type="ECO:0000256" key="1">
    <source>
        <dbReference type="SAM" id="MobiDB-lite"/>
    </source>
</evidence>
<gene>
    <name evidence="2" type="ORF">AVEN_144306_1</name>
</gene>
<accession>A0A4Y2MWE2</accession>
<dbReference type="Proteomes" id="UP000499080">
    <property type="component" value="Unassembled WGS sequence"/>
</dbReference>
<proteinExistence type="predicted"/>
<organism evidence="2 3">
    <name type="scientific">Araneus ventricosus</name>
    <name type="common">Orbweaver spider</name>
    <name type="synonym">Epeira ventricosa</name>
    <dbReference type="NCBI Taxonomy" id="182803"/>
    <lineage>
        <taxon>Eukaryota</taxon>
        <taxon>Metazoa</taxon>
        <taxon>Ecdysozoa</taxon>
        <taxon>Arthropoda</taxon>
        <taxon>Chelicerata</taxon>
        <taxon>Arachnida</taxon>
        <taxon>Araneae</taxon>
        <taxon>Araneomorphae</taxon>
        <taxon>Entelegynae</taxon>
        <taxon>Araneoidea</taxon>
        <taxon>Araneidae</taxon>
        <taxon>Araneus</taxon>
    </lineage>
</organism>
<reference evidence="2 3" key="1">
    <citation type="journal article" date="2019" name="Sci. Rep.">
        <title>Orb-weaving spider Araneus ventricosus genome elucidates the spidroin gene catalogue.</title>
        <authorList>
            <person name="Kono N."/>
            <person name="Nakamura H."/>
            <person name="Ohtoshi R."/>
            <person name="Moran D.A.P."/>
            <person name="Shinohara A."/>
            <person name="Yoshida Y."/>
            <person name="Fujiwara M."/>
            <person name="Mori M."/>
            <person name="Tomita M."/>
            <person name="Arakawa K."/>
        </authorList>
    </citation>
    <scope>NUCLEOTIDE SEQUENCE [LARGE SCALE GENOMIC DNA]</scope>
</reference>
<feature type="compositionally biased region" description="Polar residues" evidence="1">
    <location>
        <begin position="100"/>
        <end position="113"/>
    </location>
</feature>
<evidence type="ECO:0000313" key="3">
    <source>
        <dbReference type="Proteomes" id="UP000499080"/>
    </source>
</evidence>
<sequence length="113" mass="13133">MVMVNFTRKTNLTVDFTAICKAHGRKVVTAGSDIFVVSNQINRRPFRRVRHFRNGKSDVLVIGDAGLRRNFEIPIMNNKDVNRRKTRDRKNSFIGYRTIPRNNSEENSSLHFP</sequence>
<protein>
    <submittedName>
        <fullName evidence="2">Uncharacterized protein</fullName>
    </submittedName>
</protein>
<keyword evidence="3" id="KW-1185">Reference proteome</keyword>
<name>A0A4Y2MWE2_ARAVE</name>